<organism evidence="1">
    <name type="scientific">uncultured Phycisphaerae bacterium</name>
    <dbReference type="NCBI Taxonomy" id="904963"/>
    <lineage>
        <taxon>Bacteria</taxon>
        <taxon>Pseudomonadati</taxon>
        <taxon>Planctomycetota</taxon>
        <taxon>Phycisphaerae</taxon>
        <taxon>environmental samples</taxon>
    </lineage>
</organism>
<proteinExistence type="predicted"/>
<reference evidence="1" key="1">
    <citation type="submission" date="2020-02" db="EMBL/GenBank/DDBJ databases">
        <authorList>
            <person name="Meier V. D."/>
        </authorList>
    </citation>
    <scope>NUCLEOTIDE SEQUENCE</scope>
    <source>
        <strain evidence="1">AVDCRST_MAG64</strain>
    </source>
</reference>
<dbReference type="AlphaFoldDB" id="A0A6J4QS52"/>
<accession>A0A6J4QS52</accession>
<name>A0A6J4QS52_9BACT</name>
<sequence length="137" mass="15249">MFFEPPGRKCRPLRSRVLCVALCQGAALHYIDETNGVKDFDVWTFYAAHPAATFPPRRLVSRDFGSPKFGRSPGSQGLIGRRVDLLGRSIPARPSDDPVAALRRYLRGPRSVSARRLAEKAVVLLEPDHLLGTQVWP</sequence>
<gene>
    <name evidence="1" type="ORF">AVDCRST_MAG64-4527</name>
</gene>
<evidence type="ECO:0000313" key="1">
    <source>
        <dbReference type="EMBL" id="CAA9445650.1"/>
    </source>
</evidence>
<protein>
    <submittedName>
        <fullName evidence="1">Uncharacterized protein</fullName>
    </submittedName>
</protein>
<dbReference type="EMBL" id="CADCUQ010001064">
    <property type="protein sequence ID" value="CAA9445650.1"/>
    <property type="molecule type" value="Genomic_DNA"/>
</dbReference>